<accession>A0ABV3XA21</accession>
<protein>
    <recommendedName>
        <fullName evidence="1">Carboxymuconolactone decarboxylase-like domain-containing protein</fullName>
    </recommendedName>
</protein>
<dbReference type="SUPFAM" id="SSF69118">
    <property type="entry name" value="AhpD-like"/>
    <property type="match status" value="1"/>
</dbReference>
<organism evidence="2 3">
    <name type="scientific">Geodermatophilus maliterrae</name>
    <dbReference type="NCBI Taxonomy" id="3162531"/>
    <lineage>
        <taxon>Bacteria</taxon>
        <taxon>Bacillati</taxon>
        <taxon>Actinomycetota</taxon>
        <taxon>Actinomycetes</taxon>
        <taxon>Geodermatophilales</taxon>
        <taxon>Geodermatophilaceae</taxon>
        <taxon>Geodermatophilus</taxon>
    </lineage>
</organism>
<evidence type="ECO:0000259" key="1">
    <source>
        <dbReference type="Pfam" id="PF02627"/>
    </source>
</evidence>
<evidence type="ECO:0000313" key="2">
    <source>
        <dbReference type="EMBL" id="MEX5717394.1"/>
    </source>
</evidence>
<proteinExistence type="predicted"/>
<comment type="caution">
    <text evidence="2">The sequence shown here is derived from an EMBL/GenBank/DDBJ whole genome shotgun (WGS) entry which is preliminary data.</text>
</comment>
<evidence type="ECO:0000313" key="3">
    <source>
        <dbReference type="Proteomes" id="UP001560045"/>
    </source>
</evidence>
<reference evidence="2 3" key="1">
    <citation type="submission" date="2024-06" db="EMBL/GenBank/DDBJ databases">
        <title>Draft genome sequence of Geodermatophilus badlandi, a novel member of the Geodermatophilaceae isolated from badland sedimentary rocks in the Red desert, Wyoming, USA.</title>
        <authorList>
            <person name="Ben Tekaya S."/>
            <person name="Nouioui I."/>
            <person name="Flores G.M."/>
            <person name="Shaal M.N."/>
            <person name="Bredoire F."/>
            <person name="Basile F."/>
            <person name="Van Diepen L."/>
            <person name="Ward N.L."/>
        </authorList>
    </citation>
    <scope>NUCLEOTIDE SEQUENCE [LARGE SCALE GENOMIC DNA]</scope>
    <source>
        <strain evidence="2 3">WL48A</strain>
    </source>
</reference>
<dbReference type="Gene3D" id="1.20.1290.10">
    <property type="entry name" value="AhpD-like"/>
    <property type="match status" value="1"/>
</dbReference>
<dbReference type="Pfam" id="PF02627">
    <property type="entry name" value="CMD"/>
    <property type="match status" value="1"/>
</dbReference>
<feature type="domain" description="Carboxymuconolactone decarboxylase-like" evidence="1">
    <location>
        <begin position="60"/>
        <end position="139"/>
    </location>
</feature>
<sequence length="362" mass="37474">MTPAPIRWALREGVARIRHVGAVPPRSATGTVARVYAAAEREFGLLPPPLALHSPEPALLAASWLLLRETLLVEGRVDRATKEAVAAAVSLRNACPYCVEVHGAVLGGVHGHADASALAADRIDDIGDGALRAAATWARTGGPGTPPPVAPEDLPELLGVCLTFHHLNRMAHVFLGPSPLPPAVPRAARRTTLGVLGHVLRPAALRGVRPGLHLDLLPPAELPGDLSWAAPDPLLAAALARACRAVEAAGRRVLPDACRAAVAAALTAHPEGTAGLLLDEAAMLDAVPEADRPIARLALLTALAPHRVGDAVVEAFRRRRPAAADLVGAATWAAFTAARQATAASVRTAVQEKTPAPPRGDP</sequence>
<gene>
    <name evidence="2" type="ORF">ABQ292_03305</name>
</gene>
<dbReference type="InterPro" id="IPR003779">
    <property type="entry name" value="CMD-like"/>
</dbReference>
<dbReference type="EMBL" id="JBFNXQ010000006">
    <property type="protein sequence ID" value="MEX5717394.1"/>
    <property type="molecule type" value="Genomic_DNA"/>
</dbReference>
<dbReference type="RefSeq" id="WP_369203186.1">
    <property type="nucleotide sequence ID" value="NZ_JBFNXQ010000006.1"/>
</dbReference>
<keyword evidence="3" id="KW-1185">Reference proteome</keyword>
<dbReference type="InterPro" id="IPR004675">
    <property type="entry name" value="AhpD_core"/>
</dbReference>
<dbReference type="InterPro" id="IPR029032">
    <property type="entry name" value="AhpD-like"/>
</dbReference>
<name>A0ABV3XA21_9ACTN</name>
<dbReference type="NCBIfam" id="TIGR00778">
    <property type="entry name" value="ahpD_dom"/>
    <property type="match status" value="1"/>
</dbReference>
<dbReference type="Proteomes" id="UP001560045">
    <property type="component" value="Unassembled WGS sequence"/>
</dbReference>